<reference evidence="12 13" key="1">
    <citation type="submission" date="2024-01" db="EMBL/GenBank/DDBJ databases">
        <title>A draft genome for the cacao thread blight pathogen Marasmiellus scandens.</title>
        <authorList>
            <person name="Baruah I.K."/>
            <person name="Leung J."/>
            <person name="Bukari Y."/>
            <person name="Amoako-Attah I."/>
            <person name="Meinhardt L.W."/>
            <person name="Bailey B.A."/>
            <person name="Cohen S.P."/>
        </authorList>
    </citation>
    <scope>NUCLEOTIDE SEQUENCE [LARGE SCALE GENOMIC DNA]</scope>
    <source>
        <strain evidence="12 13">GH-19</strain>
    </source>
</reference>
<keyword evidence="6 9" id="KW-1133">Transmembrane helix</keyword>
<name>A0ABR1K823_9AGAR</name>
<dbReference type="InterPro" id="IPR050352">
    <property type="entry name" value="ABCG_transporters"/>
</dbReference>
<feature type="transmembrane region" description="Helical" evidence="9">
    <location>
        <begin position="802"/>
        <end position="829"/>
    </location>
</feature>
<feature type="transmembrane region" description="Helical" evidence="9">
    <location>
        <begin position="725"/>
        <end position="745"/>
    </location>
</feature>
<dbReference type="InterPro" id="IPR003439">
    <property type="entry name" value="ABC_transporter-like_ATP-bd"/>
</dbReference>
<dbReference type="InterPro" id="IPR027417">
    <property type="entry name" value="P-loop_NTPase"/>
</dbReference>
<keyword evidence="3 9" id="KW-0812">Transmembrane</keyword>
<keyword evidence="10" id="KW-0732">Signal</keyword>
<dbReference type="PROSITE" id="PS01186">
    <property type="entry name" value="EGF_2"/>
    <property type="match status" value="1"/>
</dbReference>
<keyword evidence="2" id="KW-0813">Transport</keyword>
<keyword evidence="5" id="KW-0067">ATP-binding</keyword>
<sequence length="982" mass="104776">MWAAALLLIPTTGLSFVSAQTCENYGIVNGSTCSCPTGFGGSTCSELACGGNLFQGSSRPLTSTQSGFANLTASDCSCQSGWTGTGCNVCQNANACQTAFASVSSGNSDTISGINDGLNRTMVCNNSPRVWASGQMSCSVNNPTLQAIYPGNSVLNIIRTIDPNQSPIPNITSFGSAGTVSAQLFYDGVEQFYCDADSCSQEPSSDGSSKYTCQNLKCTCRPNTTFCGAVPVSNLTATIDTLSGTLEIDCNPVDPSTNQATCQFVQSTLQQLFGSSGLTLNGCSFGECVRQNVIDAASSNSTSTDTTQKSALGGGVIAGLAVVGSLLLIALLFLVIGLWSQRKARLQGYSRLGGGGVAVEWKDVSYIVPGSDGWTRNRKNVSNDKVILDNVSGLVLPGQMMAILGPSGAGKTTLVEILSGKHKAGTVTGVVSFPSHSSLTTRKPRIGFVPQQDILPAMLTVHEALMFAANLRLPESIPEVEKQARVDALLEKLGIAHLRNTRIGDNSGGKARGISGGEMRRVSIGLELISSPDVLILDEPTSGLDSVSAARVANVLHLIAHDAETPTAVIASIHQPSSQLYQTFDTILVLAHGHSLYSGPGAFAPVDYFARAGPNVAPAYPQGYNVADYLLEVASDPPLALLSSQRTSDKGSGSELRSIRSGTMVQEKGESENTAQLGNLGTQRTSGRRNWFSAVFGSRNYATTFLTQLECLCGREWKILTRDKTLFITHIVVASVLGVFCGGLYFQTGITIAGFQSRVGCLFFLGALIAFSSLSALYNIVEIRPLFMRERSSSYYSPTAWLLSRFLFDVIPLRIIPTIIVSTITYWMAGLTGDAAHYFKFLFILVLYTLAMTLFNLLLGTLFFNGGIAILLSALSALYQMTYAGFFVHLSDIPPVLRWLQWLCPLKYCLEALSVNEVGGGLMIQDTLSGVPVNVSATLIMQLLFGFGTNNYYRDVLILFGFIAGFGLGVIGVVWFRVREQR</sequence>
<feature type="transmembrane region" description="Helical" evidence="9">
    <location>
        <begin position="870"/>
        <end position="890"/>
    </location>
</feature>
<evidence type="ECO:0000256" key="10">
    <source>
        <dbReference type="SAM" id="SignalP"/>
    </source>
</evidence>
<dbReference type="PROSITE" id="PS00211">
    <property type="entry name" value="ABC_TRANSPORTER_1"/>
    <property type="match status" value="1"/>
</dbReference>
<organism evidence="12 13">
    <name type="scientific">Marasmiellus scandens</name>
    <dbReference type="NCBI Taxonomy" id="2682957"/>
    <lineage>
        <taxon>Eukaryota</taxon>
        <taxon>Fungi</taxon>
        <taxon>Dikarya</taxon>
        <taxon>Basidiomycota</taxon>
        <taxon>Agaricomycotina</taxon>
        <taxon>Agaricomycetes</taxon>
        <taxon>Agaricomycetidae</taxon>
        <taxon>Agaricales</taxon>
        <taxon>Marasmiineae</taxon>
        <taxon>Omphalotaceae</taxon>
        <taxon>Marasmiellus</taxon>
    </lineage>
</organism>
<dbReference type="PANTHER" id="PTHR48041">
    <property type="entry name" value="ABC TRANSPORTER G FAMILY MEMBER 28"/>
    <property type="match status" value="1"/>
</dbReference>
<dbReference type="SUPFAM" id="SSF52540">
    <property type="entry name" value="P-loop containing nucleoside triphosphate hydrolases"/>
    <property type="match status" value="1"/>
</dbReference>
<feature type="transmembrane region" description="Helical" evidence="9">
    <location>
        <begin position="757"/>
        <end position="781"/>
    </location>
</feature>
<feature type="signal peptide" evidence="10">
    <location>
        <begin position="1"/>
        <end position="19"/>
    </location>
</feature>
<keyword evidence="7 9" id="KW-0472">Membrane</keyword>
<feature type="compositionally biased region" description="Polar residues" evidence="8">
    <location>
        <begin position="672"/>
        <end position="685"/>
    </location>
</feature>
<dbReference type="InterPro" id="IPR017871">
    <property type="entry name" value="ABC_transporter-like_CS"/>
</dbReference>
<evidence type="ECO:0000313" key="13">
    <source>
        <dbReference type="Proteomes" id="UP001498398"/>
    </source>
</evidence>
<evidence type="ECO:0000256" key="3">
    <source>
        <dbReference type="ARBA" id="ARBA00022692"/>
    </source>
</evidence>
<keyword evidence="4" id="KW-0547">Nucleotide-binding</keyword>
<evidence type="ECO:0000259" key="11">
    <source>
        <dbReference type="PROSITE" id="PS50893"/>
    </source>
</evidence>
<keyword evidence="13" id="KW-1185">Reference proteome</keyword>
<proteinExistence type="predicted"/>
<dbReference type="InterPro" id="IPR000742">
    <property type="entry name" value="EGF"/>
</dbReference>
<evidence type="ECO:0000256" key="9">
    <source>
        <dbReference type="SAM" id="Phobius"/>
    </source>
</evidence>
<feature type="transmembrane region" description="Helical" evidence="9">
    <location>
        <begin position="956"/>
        <end position="976"/>
    </location>
</feature>
<feature type="chain" id="PRO_5046223262" description="ABC transporter domain-containing protein" evidence="10">
    <location>
        <begin position="20"/>
        <end position="982"/>
    </location>
</feature>
<dbReference type="EMBL" id="JBANRG010000001">
    <property type="protein sequence ID" value="KAK7472789.1"/>
    <property type="molecule type" value="Genomic_DNA"/>
</dbReference>
<dbReference type="SMART" id="SM00382">
    <property type="entry name" value="AAA"/>
    <property type="match status" value="1"/>
</dbReference>
<evidence type="ECO:0000256" key="4">
    <source>
        <dbReference type="ARBA" id="ARBA00022741"/>
    </source>
</evidence>
<accession>A0ABR1K823</accession>
<dbReference type="PROSITE" id="PS50893">
    <property type="entry name" value="ABC_TRANSPORTER_2"/>
    <property type="match status" value="1"/>
</dbReference>
<feature type="region of interest" description="Disordered" evidence="8">
    <location>
        <begin position="643"/>
        <end position="685"/>
    </location>
</feature>
<evidence type="ECO:0000256" key="6">
    <source>
        <dbReference type="ARBA" id="ARBA00022989"/>
    </source>
</evidence>
<evidence type="ECO:0000256" key="7">
    <source>
        <dbReference type="ARBA" id="ARBA00023136"/>
    </source>
</evidence>
<evidence type="ECO:0000256" key="2">
    <source>
        <dbReference type="ARBA" id="ARBA00022448"/>
    </source>
</evidence>
<dbReference type="InterPro" id="IPR003593">
    <property type="entry name" value="AAA+_ATPase"/>
</dbReference>
<protein>
    <recommendedName>
        <fullName evidence="11">ABC transporter domain-containing protein</fullName>
    </recommendedName>
</protein>
<evidence type="ECO:0000256" key="1">
    <source>
        <dbReference type="ARBA" id="ARBA00004141"/>
    </source>
</evidence>
<dbReference type="PROSITE" id="PS00022">
    <property type="entry name" value="EGF_1"/>
    <property type="match status" value="1"/>
</dbReference>
<dbReference type="InterPro" id="IPR013525">
    <property type="entry name" value="ABC2_TM"/>
</dbReference>
<dbReference type="PANTHER" id="PTHR48041:SF139">
    <property type="entry name" value="PROTEIN SCARLET"/>
    <property type="match status" value="1"/>
</dbReference>
<dbReference type="Proteomes" id="UP001498398">
    <property type="component" value="Unassembled WGS sequence"/>
</dbReference>
<feature type="transmembrane region" description="Helical" evidence="9">
    <location>
        <begin position="841"/>
        <end position="863"/>
    </location>
</feature>
<evidence type="ECO:0000256" key="8">
    <source>
        <dbReference type="SAM" id="MobiDB-lite"/>
    </source>
</evidence>
<gene>
    <name evidence="12" type="ORF">VKT23_000897</name>
</gene>
<dbReference type="Pfam" id="PF00005">
    <property type="entry name" value="ABC_tran"/>
    <property type="match status" value="1"/>
</dbReference>
<comment type="caution">
    <text evidence="12">The sequence shown here is derived from an EMBL/GenBank/DDBJ whole genome shotgun (WGS) entry which is preliminary data.</text>
</comment>
<evidence type="ECO:0000313" key="12">
    <source>
        <dbReference type="EMBL" id="KAK7472789.1"/>
    </source>
</evidence>
<dbReference type="Gene3D" id="3.40.50.300">
    <property type="entry name" value="P-loop containing nucleotide triphosphate hydrolases"/>
    <property type="match status" value="1"/>
</dbReference>
<feature type="transmembrane region" description="Helical" evidence="9">
    <location>
        <begin position="311"/>
        <end position="339"/>
    </location>
</feature>
<feature type="domain" description="ABC transporter" evidence="11">
    <location>
        <begin position="359"/>
        <end position="617"/>
    </location>
</feature>
<comment type="subcellular location">
    <subcellularLocation>
        <location evidence="1">Membrane</location>
        <topology evidence="1">Multi-pass membrane protein</topology>
    </subcellularLocation>
</comment>
<dbReference type="Pfam" id="PF01061">
    <property type="entry name" value="ABC2_membrane"/>
    <property type="match status" value="1"/>
</dbReference>
<evidence type="ECO:0000256" key="5">
    <source>
        <dbReference type="ARBA" id="ARBA00022840"/>
    </source>
</evidence>